<accession>A0A0N0CF52</accession>
<reference evidence="1 2" key="1">
    <citation type="submission" date="2015-07" db="EMBL/GenBank/DDBJ databases">
        <title>Genome of Polaribacter dokdonenesis DSW-5, isolated from seawater off Dokdo in Korea.</title>
        <authorList>
            <person name="Yoon K."/>
            <person name="Song J.Y."/>
            <person name="Kim J.F."/>
        </authorList>
    </citation>
    <scope>NUCLEOTIDE SEQUENCE [LARGE SCALE GENOMIC DNA]</scope>
    <source>
        <strain evidence="1 2">DSW-5</strain>
    </source>
</reference>
<comment type="caution">
    <text evidence="1">The sequence shown here is derived from an EMBL/GenBank/DDBJ whole genome shotgun (WGS) entry which is preliminary data.</text>
</comment>
<dbReference type="Proteomes" id="UP000037716">
    <property type="component" value="Unassembled WGS sequence"/>
</dbReference>
<sequence length="37" mass="4443">MQKKQKELKQMLQSGLIIFRIVLFLDHFKVKQIIVNS</sequence>
<protein>
    <submittedName>
        <fullName evidence="1">Uncharacterized protein</fullName>
    </submittedName>
</protein>
<dbReference type="STRING" id="1300348.I602_880"/>
<organism evidence="1 2">
    <name type="scientific">Polaribacter dokdonensis DSW-5</name>
    <dbReference type="NCBI Taxonomy" id="1300348"/>
    <lineage>
        <taxon>Bacteria</taxon>
        <taxon>Pseudomonadati</taxon>
        <taxon>Bacteroidota</taxon>
        <taxon>Flavobacteriia</taxon>
        <taxon>Flavobacteriales</taxon>
        <taxon>Flavobacteriaceae</taxon>
    </lineage>
</organism>
<dbReference type="PATRIC" id="fig|1300348.6.peg.879"/>
<proteinExistence type="predicted"/>
<dbReference type="AlphaFoldDB" id="A0A0N0CF52"/>
<dbReference type="EMBL" id="LGBR01000001">
    <property type="protein sequence ID" value="KOY51320.1"/>
    <property type="molecule type" value="Genomic_DNA"/>
</dbReference>
<evidence type="ECO:0000313" key="1">
    <source>
        <dbReference type="EMBL" id="KOY51320.1"/>
    </source>
</evidence>
<gene>
    <name evidence="1" type="ORF">I602_880</name>
</gene>
<evidence type="ECO:0000313" key="2">
    <source>
        <dbReference type="Proteomes" id="UP000037716"/>
    </source>
</evidence>
<name>A0A0N0CF52_9FLAO</name>